<dbReference type="STRING" id="1121322.SAMN02745136_04675"/>
<reference evidence="1 2" key="1">
    <citation type="submission" date="2016-11" db="EMBL/GenBank/DDBJ databases">
        <authorList>
            <person name="Jaros S."/>
            <person name="Januszkiewicz K."/>
            <person name="Wedrychowicz H."/>
        </authorList>
    </citation>
    <scope>NUCLEOTIDE SEQUENCE [LARGE SCALE GENOMIC DNA]</scope>
    <source>
        <strain evidence="1 2">DSM 15929</strain>
    </source>
</reference>
<evidence type="ECO:0000313" key="1">
    <source>
        <dbReference type="EMBL" id="SHL34270.1"/>
    </source>
</evidence>
<gene>
    <name evidence="1" type="ORF">SAMN02745136_04675</name>
</gene>
<organism evidence="1 2">
    <name type="scientific">Anaerocolumna jejuensis DSM 15929</name>
    <dbReference type="NCBI Taxonomy" id="1121322"/>
    <lineage>
        <taxon>Bacteria</taxon>
        <taxon>Bacillati</taxon>
        <taxon>Bacillota</taxon>
        <taxon>Clostridia</taxon>
        <taxon>Lachnospirales</taxon>
        <taxon>Lachnospiraceae</taxon>
        <taxon>Anaerocolumna</taxon>
    </lineage>
</organism>
<name>A0A1M6ZV06_9FIRM</name>
<proteinExistence type="predicted"/>
<keyword evidence="2" id="KW-1185">Reference proteome</keyword>
<dbReference type="EMBL" id="FRAC01000030">
    <property type="protein sequence ID" value="SHL34270.1"/>
    <property type="molecule type" value="Genomic_DNA"/>
</dbReference>
<dbReference type="Proteomes" id="UP000184386">
    <property type="component" value="Unassembled WGS sequence"/>
</dbReference>
<sequence length="89" mass="10630">MDMESFYEFRSEVRKKLGRIYFFPQNMDLYAEGIVELFLLDTEITKFYLSNCTKNEKKYLLELAEYLQQTNKNLQVAKIIIRSLSSAKK</sequence>
<protein>
    <submittedName>
        <fullName evidence="1">Uncharacterized protein</fullName>
    </submittedName>
</protein>
<dbReference type="AlphaFoldDB" id="A0A1M6ZV06"/>
<dbReference type="RefSeq" id="WP_073279451.1">
    <property type="nucleotide sequence ID" value="NZ_FRAC01000030.1"/>
</dbReference>
<accession>A0A1M6ZV06</accession>
<dbReference type="OrthoDB" id="9850852at2"/>
<evidence type="ECO:0000313" key="2">
    <source>
        <dbReference type="Proteomes" id="UP000184386"/>
    </source>
</evidence>